<evidence type="ECO:0000256" key="2">
    <source>
        <dbReference type="ARBA" id="ARBA00022670"/>
    </source>
</evidence>
<dbReference type="AlphaFoldDB" id="A0AAX4PE60"/>
<keyword evidence="6 7" id="KW-0482">Metalloprotease</keyword>
<sequence>MAARGTGRAVAGAAAAAGVAQPPKALIERLNKRYDSLHREFEDAFWATKMGLKDSPVGTGEALSKSKTAYEGFLADPANLKEVETALEALVDGQDAQGEDQKILSIMEKTFRCYQLPSKEAEDLRQRITEEEFVLQNEIRGGMKLGYVDPKSGNFVKASSVLLRTTMATAEDEETRKAAYDGARSIGPTVAEKFVKVVKMRNKFAKSMGYVDFYDYKCTMAEGFSKATLFGDFLGPLEERSRPIMEDARARLAAEKGEAALKPWNTSQALAGDVTKKQDPYFPFEEAISTWARSFAALGIKYRGATMQLDLLDREGKYSNGFCHWPQCAYVDTEGNFKPSQTNFTSLATPSAVGSGNTALTTLMHEGGHAAHFANIVQGSPFFSQERAPTSVAYAENQSMFLDSLCGDAAWLAKYARNSAGEPIPWELLEEGIRAKSPYSVLALRSMLSVPFFEKALYEMPEADLSAESVQALADDVERKIQGGLGPRPLLSVPHLLSDEASCYYHGYVLAEMSVHQTRAHFLSKYGFIVDNAKIGPDLTEVYWQPGNGEAFLDLVERLTGSALSSDAWIAELGVDLEERVAREKKEYEAAVGAGPAIPADADSVDLEMRMVLVHGDTVISSSEEDGWKGAQAKFKKFIAENFPVKA</sequence>
<keyword evidence="3 7" id="KW-0479">Metal-binding</keyword>
<dbReference type="Pfam" id="PF01432">
    <property type="entry name" value="Peptidase_M3"/>
    <property type="match status" value="1"/>
</dbReference>
<evidence type="ECO:0000256" key="7">
    <source>
        <dbReference type="RuleBase" id="RU003435"/>
    </source>
</evidence>
<reference evidence="9 10" key="1">
    <citation type="submission" date="2024-03" db="EMBL/GenBank/DDBJ databases">
        <title>Complete genome sequence of the green alga Chloropicon roscoffensis RCC1871.</title>
        <authorList>
            <person name="Lemieux C."/>
            <person name="Pombert J.-F."/>
            <person name="Otis C."/>
            <person name="Turmel M."/>
        </authorList>
    </citation>
    <scope>NUCLEOTIDE SEQUENCE [LARGE SCALE GENOMIC DNA]</scope>
    <source>
        <strain evidence="9 10">RCC1871</strain>
    </source>
</reference>
<evidence type="ECO:0000256" key="6">
    <source>
        <dbReference type="ARBA" id="ARBA00023049"/>
    </source>
</evidence>
<comment type="similarity">
    <text evidence="1 7">Belongs to the peptidase M3 family.</text>
</comment>
<keyword evidence="5 7" id="KW-0862">Zinc</keyword>
<keyword evidence="10" id="KW-1185">Reference proteome</keyword>
<proteinExistence type="inferred from homology"/>
<dbReference type="PANTHER" id="PTHR11804:SF84">
    <property type="entry name" value="SACCHAROLYSIN"/>
    <property type="match status" value="1"/>
</dbReference>
<dbReference type="EMBL" id="CP151509">
    <property type="protein sequence ID" value="WZN64260.1"/>
    <property type="molecule type" value="Genomic_DNA"/>
</dbReference>
<dbReference type="Gene3D" id="1.10.1370.30">
    <property type="match status" value="1"/>
</dbReference>
<name>A0AAX4PE60_9CHLO</name>
<dbReference type="GO" id="GO:0006508">
    <property type="term" value="P:proteolysis"/>
    <property type="evidence" value="ECO:0007669"/>
    <property type="project" value="UniProtKB-KW"/>
</dbReference>
<evidence type="ECO:0000256" key="5">
    <source>
        <dbReference type="ARBA" id="ARBA00022833"/>
    </source>
</evidence>
<evidence type="ECO:0000313" key="10">
    <source>
        <dbReference type="Proteomes" id="UP001472866"/>
    </source>
</evidence>
<dbReference type="InterPro" id="IPR045090">
    <property type="entry name" value="Pept_M3A_M3B"/>
</dbReference>
<dbReference type="GO" id="GO:0046872">
    <property type="term" value="F:metal ion binding"/>
    <property type="evidence" value="ECO:0007669"/>
    <property type="project" value="UniProtKB-UniRule"/>
</dbReference>
<evidence type="ECO:0000256" key="3">
    <source>
        <dbReference type="ARBA" id="ARBA00022723"/>
    </source>
</evidence>
<gene>
    <name evidence="9" type="ORF">HKI87_09g58150</name>
</gene>
<dbReference type="InterPro" id="IPR024077">
    <property type="entry name" value="Neurolysin/TOP_dom2"/>
</dbReference>
<organism evidence="9 10">
    <name type="scientific">Chloropicon roscoffensis</name>
    <dbReference type="NCBI Taxonomy" id="1461544"/>
    <lineage>
        <taxon>Eukaryota</taxon>
        <taxon>Viridiplantae</taxon>
        <taxon>Chlorophyta</taxon>
        <taxon>Chloropicophyceae</taxon>
        <taxon>Chloropicales</taxon>
        <taxon>Chloropicaceae</taxon>
        <taxon>Chloropicon</taxon>
    </lineage>
</organism>
<dbReference type="SUPFAM" id="SSF55486">
    <property type="entry name" value="Metalloproteases ('zincins'), catalytic domain"/>
    <property type="match status" value="1"/>
</dbReference>
<comment type="cofactor">
    <cofactor evidence="7">
        <name>Zn(2+)</name>
        <dbReference type="ChEBI" id="CHEBI:29105"/>
    </cofactor>
    <text evidence="7">Binds 1 zinc ion.</text>
</comment>
<evidence type="ECO:0000256" key="4">
    <source>
        <dbReference type="ARBA" id="ARBA00022801"/>
    </source>
</evidence>
<keyword evidence="4 7" id="KW-0378">Hydrolase</keyword>
<dbReference type="GO" id="GO:0006518">
    <property type="term" value="P:peptide metabolic process"/>
    <property type="evidence" value="ECO:0007669"/>
    <property type="project" value="TreeGrafter"/>
</dbReference>
<dbReference type="InterPro" id="IPR001567">
    <property type="entry name" value="Pept_M3A_M3B_dom"/>
</dbReference>
<feature type="domain" description="Peptidase M3A/M3B catalytic" evidence="8">
    <location>
        <begin position="167"/>
        <end position="574"/>
    </location>
</feature>
<evidence type="ECO:0000256" key="1">
    <source>
        <dbReference type="ARBA" id="ARBA00006040"/>
    </source>
</evidence>
<protein>
    <submittedName>
        <fullName evidence="9">Peptidase_M3 domain-containing protein</fullName>
    </submittedName>
</protein>
<evidence type="ECO:0000259" key="8">
    <source>
        <dbReference type="Pfam" id="PF01432"/>
    </source>
</evidence>
<keyword evidence="2 7" id="KW-0645">Protease</keyword>
<dbReference type="Proteomes" id="UP001472866">
    <property type="component" value="Chromosome 09"/>
</dbReference>
<accession>A0AAX4PE60</accession>
<evidence type="ECO:0000313" key="9">
    <source>
        <dbReference type="EMBL" id="WZN64260.1"/>
    </source>
</evidence>
<dbReference type="PANTHER" id="PTHR11804">
    <property type="entry name" value="PROTEASE M3 THIMET OLIGOPEPTIDASE-RELATED"/>
    <property type="match status" value="1"/>
</dbReference>
<dbReference type="Gene3D" id="1.10.1370.10">
    <property type="entry name" value="Neurolysin, domain 3"/>
    <property type="match status" value="1"/>
</dbReference>
<dbReference type="GO" id="GO:0004222">
    <property type="term" value="F:metalloendopeptidase activity"/>
    <property type="evidence" value="ECO:0007669"/>
    <property type="project" value="InterPro"/>
</dbReference>